<dbReference type="RefSeq" id="WP_054299617.1">
    <property type="nucleotide sequence ID" value="NZ_CP032683.1"/>
</dbReference>
<accession>A0A660HSC4</accession>
<dbReference type="GeneID" id="53688038"/>
<sequence length="74" mass="8269">MKSCNFIILISIFSANDFIKNKIFFVPVDLNNGIKIYRAIIPLSGKFFIAEGEDMEIVILSAGGYQVDLNLLVI</sequence>
<evidence type="ECO:0000313" key="2">
    <source>
        <dbReference type="Proteomes" id="UP000053087"/>
    </source>
</evidence>
<evidence type="ECO:0000313" key="1">
    <source>
        <dbReference type="EMBL" id="AYK15144.1"/>
    </source>
</evidence>
<protein>
    <submittedName>
        <fullName evidence="1">Uncharacterized protein</fullName>
    </submittedName>
</protein>
<dbReference type="Proteomes" id="UP000053087">
    <property type="component" value="Chromosome"/>
</dbReference>
<dbReference type="EMBL" id="CP032683">
    <property type="protein sequence ID" value="AYK15144.1"/>
    <property type="molecule type" value="Genomic_DNA"/>
</dbReference>
<name>A0A660HSC4_9EURY</name>
<dbReference type="KEGG" id="mfz:AOB57_007950"/>
<dbReference type="AlphaFoldDB" id="A0A660HSC4"/>
<proteinExistence type="predicted"/>
<keyword evidence="2" id="KW-1185">Reference proteome</keyword>
<organism evidence="1 2">
    <name type="scientific">Methanosarcina flavescens</name>
    <dbReference type="NCBI Taxonomy" id="1715806"/>
    <lineage>
        <taxon>Archaea</taxon>
        <taxon>Methanobacteriati</taxon>
        <taxon>Methanobacteriota</taxon>
        <taxon>Stenosarchaea group</taxon>
        <taxon>Methanomicrobia</taxon>
        <taxon>Methanosarcinales</taxon>
        <taxon>Methanosarcinaceae</taxon>
        <taxon>Methanosarcina</taxon>
    </lineage>
</organism>
<reference evidence="1 2" key="1">
    <citation type="journal article" date="2016" name="Int. J. Syst. Evol. Microbiol.">
        <title>Methanosarcina flavescens sp. nov., a methanogenic archaeon isolated from a full-scale anaerobic digester.</title>
        <authorList>
            <person name="Kern T."/>
            <person name="Fischer M.A."/>
            <person name="Deppenmeier U."/>
            <person name="Schmitz R.A."/>
            <person name="Rother M."/>
        </authorList>
    </citation>
    <scope>NUCLEOTIDE SEQUENCE [LARGE SCALE GENOMIC DNA]</scope>
    <source>
        <strain evidence="1 2">E03.2</strain>
    </source>
</reference>
<gene>
    <name evidence="1" type="ORF">AOB57_007950</name>
</gene>